<evidence type="ECO:0000313" key="4">
    <source>
        <dbReference type="EMBL" id="BAK38085.1"/>
    </source>
</evidence>
<dbReference type="EMBL" id="AP012204">
    <property type="protein sequence ID" value="BAK38085.1"/>
    <property type="molecule type" value="Genomic_DNA"/>
</dbReference>
<dbReference type="PANTHER" id="PTHR33744">
    <property type="entry name" value="CARBOHYDRATE DIACID REGULATOR"/>
    <property type="match status" value="1"/>
</dbReference>
<dbReference type="KEGG" id="mph:MLP_50710"/>
<sequence length="549" mass="58240">MTAPTTVSGVSLETLLQTLGSTVASAVSAPAASGALIRSVTLLESSDLAEEAHAGPPQSGDLCVLVGVRASEILTWLISLASRGREQRPRAVATKVLSAEVERAATRAGVALVAVHPQARIDLVLSTVRSVLAGASHAPFGGYADEPVAGEHDLYGLAQTVATMTGGLVTIEDERAQMLAYSASDGLADELRMLSILGREGPADYLRRLREWGVYDRLRRERGAVEVPADKELGWRRRLAVDIRAFSDATGTPVEPSLGTVWLQEGSRELDPDAAAVLEGAAVLAARLIERSRSAPTQEALQIQRLLGLRGGGVDVPSLAAALSLPSSGPATVVGITATTRPDGTWTSVIHDVAAGVRLHASAYARESLVTTTEQRIYVVIPRARAAGLSAWVSSMLDRLGRRAGLTLRAAVAAPVASLADLGSARAEADRVLDRAGADQVSTLADSRTSVLLGEIVELVAAQEQLRDPRLQTLLDDDEARGGALVASVEHYLDRFGDVRAAAAALHVHPNTLRYRIRRAEHVLGMRLDDPEDRLLLQIQLQCRRREAG</sequence>
<dbReference type="Pfam" id="PF13556">
    <property type="entry name" value="HTH_30"/>
    <property type="match status" value="1"/>
</dbReference>
<dbReference type="Proteomes" id="UP000007947">
    <property type="component" value="Chromosome"/>
</dbReference>
<dbReference type="InterPro" id="IPR051448">
    <property type="entry name" value="CdaR-like_regulators"/>
</dbReference>
<dbReference type="Gene3D" id="1.10.10.2840">
    <property type="entry name" value="PucR C-terminal helix-turn-helix domain"/>
    <property type="match status" value="1"/>
</dbReference>
<proteinExistence type="inferred from homology"/>
<evidence type="ECO:0000313" key="5">
    <source>
        <dbReference type="Proteomes" id="UP000007947"/>
    </source>
</evidence>
<keyword evidence="5" id="KW-1185">Reference proteome</keyword>
<evidence type="ECO:0000259" key="3">
    <source>
        <dbReference type="Pfam" id="PF17853"/>
    </source>
</evidence>
<dbReference type="OrthoDB" id="3190266at2"/>
<dbReference type="InterPro" id="IPR041522">
    <property type="entry name" value="CdaR_GGDEF"/>
</dbReference>
<evidence type="ECO:0000256" key="1">
    <source>
        <dbReference type="ARBA" id="ARBA00006754"/>
    </source>
</evidence>
<accession>F5XH77</accession>
<feature type="domain" description="CdaR GGDEF-like" evidence="3">
    <location>
        <begin position="315"/>
        <end position="434"/>
    </location>
</feature>
<dbReference type="AlphaFoldDB" id="F5XH77"/>
<dbReference type="PANTHER" id="PTHR33744:SF17">
    <property type="entry name" value="CONSERVED PROTEIN"/>
    <property type="match status" value="1"/>
</dbReference>
<organism evidence="4 5">
    <name type="scientific">Microlunatus phosphovorus (strain ATCC 700054 / DSM 10555 / JCM 9379 / NBRC 101784 / NCIMB 13414 / VKM Ac-1990 / NM-1)</name>
    <dbReference type="NCBI Taxonomy" id="1032480"/>
    <lineage>
        <taxon>Bacteria</taxon>
        <taxon>Bacillati</taxon>
        <taxon>Actinomycetota</taxon>
        <taxon>Actinomycetes</taxon>
        <taxon>Propionibacteriales</taxon>
        <taxon>Propionibacteriaceae</taxon>
        <taxon>Microlunatus</taxon>
    </lineage>
</organism>
<name>F5XH77_MICPN</name>
<comment type="similarity">
    <text evidence="1">Belongs to the CdaR family.</text>
</comment>
<dbReference type="STRING" id="1032480.MLP_50710"/>
<gene>
    <name evidence="4" type="ordered locus">MLP_50710</name>
</gene>
<dbReference type="InterPro" id="IPR025736">
    <property type="entry name" value="PucR_C-HTH_dom"/>
</dbReference>
<evidence type="ECO:0000259" key="2">
    <source>
        <dbReference type="Pfam" id="PF13556"/>
    </source>
</evidence>
<evidence type="ECO:0008006" key="6">
    <source>
        <dbReference type="Google" id="ProtNLM"/>
    </source>
</evidence>
<dbReference type="Pfam" id="PF17853">
    <property type="entry name" value="GGDEF_2"/>
    <property type="match status" value="1"/>
</dbReference>
<dbReference type="eggNOG" id="COG2508">
    <property type="taxonomic scope" value="Bacteria"/>
</dbReference>
<protein>
    <recommendedName>
        <fullName evidence="6">CdaR family transcriptional regulator</fullName>
    </recommendedName>
</protein>
<dbReference type="HOGENOM" id="CLU_017436_7_0_11"/>
<feature type="domain" description="PucR C-terminal helix-turn-helix" evidence="2">
    <location>
        <begin position="485"/>
        <end position="542"/>
    </location>
</feature>
<reference evidence="4 5" key="1">
    <citation type="submission" date="2011-05" db="EMBL/GenBank/DDBJ databases">
        <title>Whole genome sequence of Microlunatus phosphovorus NM-1.</title>
        <authorList>
            <person name="Hosoyama A."/>
            <person name="Sasaki K."/>
            <person name="Harada T."/>
            <person name="Igarashi R."/>
            <person name="Kawakoshi A."/>
            <person name="Sasagawa M."/>
            <person name="Fukada J."/>
            <person name="Nakamura S."/>
            <person name="Katano Y."/>
            <person name="Hanada S."/>
            <person name="Kamagata Y."/>
            <person name="Nakamura N."/>
            <person name="Yamazaki S."/>
            <person name="Fujita N."/>
        </authorList>
    </citation>
    <scope>NUCLEOTIDE SEQUENCE [LARGE SCALE GENOMIC DNA]</scope>
    <source>
        <strain evidence="5">ATCC 700054 / DSM 10555 / JCM 9379 / NBRC 101784 / NCIMB 13414 / VKM Ac-1990 / NM-1</strain>
    </source>
</reference>
<dbReference type="RefSeq" id="WP_013865899.1">
    <property type="nucleotide sequence ID" value="NC_015635.1"/>
</dbReference>
<dbReference type="InterPro" id="IPR042070">
    <property type="entry name" value="PucR_C-HTH_sf"/>
</dbReference>